<protein>
    <submittedName>
        <fullName evidence="1">Uncharacterized protein</fullName>
    </submittedName>
</protein>
<proteinExistence type="predicted"/>
<comment type="caution">
    <text evidence="1">The sequence shown here is derived from an EMBL/GenBank/DDBJ whole genome shotgun (WGS) entry which is preliminary data.</text>
</comment>
<accession>A0ABX0GZI6</accession>
<keyword evidence="2" id="KW-1185">Reference proteome</keyword>
<dbReference type="Proteomes" id="UP000800981">
    <property type="component" value="Unassembled WGS sequence"/>
</dbReference>
<dbReference type="EMBL" id="JAANNP010000077">
    <property type="protein sequence ID" value="NHC15983.1"/>
    <property type="molecule type" value="Genomic_DNA"/>
</dbReference>
<dbReference type="RefSeq" id="WP_166284463.1">
    <property type="nucleotide sequence ID" value="NZ_JAANNP010000077.1"/>
</dbReference>
<evidence type="ECO:0000313" key="2">
    <source>
        <dbReference type="Proteomes" id="UP000800981"/>
    </source>
</evidence>
<evidence type="ECO:0000313" key="1">
    <source>
        <dbReference type="EMBL" id="NHC15983.1"/>
    </source>
</evidence>
<gene>
    <name evidence="1" type="ORF">G9H71_19550</name>
</gene>
<name>A0ABX0GZI6_9ACTN</name>
<organism evidence="1 2">
    <name type="scientific">Motilibacter deserti</name>
    <dbReference type="NCBI Taxonomy" id="2714956"/>
    <lineage>
        <taxon>Bacteria</taxon>
        <taxon>Bacillati</taxon>
        <taxon>Actinomycetota</taxon>
        <taxon>Actinomycetes</taxon>
        <taxon>Motilibacterales</taxon>
        <taxon>Motilibacteraceae</taxon>
        <taxon>Motilibacter</taxon>
    </lineage>
</organism>
<reference evidence="1 2" key="1">
    <citation type="submission" date="2020-03" db="EMBL/GenBank/DDBJ databases">
        <title>Two novel Motilibacter sp.</title>
        <authorList>
            <person name="Liu S."/>
        </authorList>
    </citation>
    <scope>NUCLEOTIDE SEQUENCE [LARGE SCALE GENOMIC DNA]</scope>
    <source>
        <strain evidence="1 2">E257</strain>
    </source>
</reference>
<feature type="non-terminal residue" evidence="1">
    <location>
        <position position="1"/>
    </location>
</feature>
<sequence>ARAFQASVLTAWTALDTGDTTGARTTLQALRATIDSAKAAKVPAAAKTALLAAVDTALAGL</sequence>